<comment type="caution">
    <text evidence="3">The sequence shown here is derived from an EMBL/GenBank/DDBJ whole genome shotgun (WGS) entry which is preliminary data.</text>
</comment>
<feature type="compositionally biased region" description="Low complexity" evidence="1">
    <location>
        <begin position="1"/>
        <end position="17"/>
    </location>
</feature>
<evidence type="ECO:0000256" key="1">
    <source>
        <dbReference type="SAM" id="MobiDB-lite"/>
    </source>
</evidence>
<organism evidence="3 4">
    <name type="scientific">Chelatococcus caeni</name>
    <dbReference type="NCBI Taxonomy" id="1348468"/>
    <lineage>
        <taxon>Bacteria</taxon>
        <taxon>Pseudomonadati</taxon>
        <taxon>Pseudomonadota</taxon>
        <taxon>Alphaproteobacteria</taxon>
        <taxon>Hyphomicrobiales</taxon>
        <taxon>Chelatococcaceae</taxon>
        <taxon>Chelatococcus</taxon>
    </lineage>
</organism>
<feature type="domain" description="Extensin-like C-terminal" evidence="2">
    <location>
        <begin position="56"/>
        <end position="232"/>
    </location>
</feature>
<accession>A0A840C2G3</accession>
<dbReference type="AlphaFoldDB" id="A0A840C2G3"/>
<feature type="region of interest" description="Disordered" evidence="1">
    <location>
        <begin position="1"/>
        <end position="56"/>
    </location>
</feature>
<proteinExistence type="predicted"/>
<gene>
    <name evidence="3" type="ORF">GGR16_002165</name>
</gene>
<feature type="compositionally biased region" description="Pro residues" evidence="1">
    <location>
        <begin position="20"/>
        <end position="49"/>
    </location>
</feature>
<dbReference type="Pfam" id="PF06904">
    <property type="entry name" value="Extensin-like_C"/>
    <property type="match status" value="1"/>
</dbReference>
<protein>
    <recommendedName>
        <fullName evidence="2">Extensin-like C-terminal domain-containing protein</fullName>
    </recommendedName>
</protein>
<dbReference type="InterPro" id="IPR009683">
    <property type="entry name" value="Extensin-like_C"/>
</dbReference>
<name>A0A840C2G3_9HYPH</name>
<sequence length="232" mass="23851">MAVATGPAAAASAMKGANSPLPPPRPADLVPAPAPAPAPAPVPQPPAEVAPPGASSCRDRLAAKGVVFEAASPLRNGACGAAEPLLVSRLPGGVELSPAATMVCPVAEALALWTEEAVTPAAQHHMERPPTKILIGTSYECRNRNRQEGGQLSEHAFANALDVIGFAFSGRPNLLIAHQATEDTPEALFGAAIRAQACAYFTTVLGPGADEAHADHLHLDLRVRRGGLRLCQ</sequence>
<keyword evidence="4" id="KW-1185">Reference proteome</keyword>
<evidence type="ECO:0000313" key="3">
    <source>
        <dbReference type="EMBL" id="MBB4017136.1"/>
    </source>
</evidence>
<dbReference type="RefSeq" id="WP_183316591.1">
    <property type="nucleotide sequence ID" value="NZ_JACIEN010000002.1"/>
</dbReference>
<dbReference type="EMBL" id="JACIEN010000002">
    <property type="protein sequence ID" value="MBB4017136.1"/>
    <property type="molecule type" value="Genomic_DNA"/>
</dbReference>
<reference evidence="3 4" key="1">
    <citation type="submission" date="2020-08" db="EMBL/GenBank/DDBJ databases">
        <title>Genomic Encyclopedia of Type Strains, Phase IV (KMG-IV): sequencing the most valuable type-strain genomes for metagenomic binning, comparative biology and taxonomic classification.</title>
        <authorList>
            <person name="Goeker M."/>
        </authorList>
    </citation>
    <scope>NUCLEOTIDE SEQUENCE [LARGE SCALE GENOMIC DNA]</scope>
    <source>
        <strain evidence="3 4">DSM 103737</strain>
    </source>
</reference>
<evidence type="ECO:0000259" key="2">
    <source>
        <dbReference type="Pfam" id="PF06904"/>
    </source>
</evidence>
<evidence type="ECO:0000313" key="4">
    <source>
        <dbReference type="Proteomes" id="UP000577362"/>
    </source>
</evidence>
<dbReference type="Proteomes" id="UP000577362">
    <property type="component" value="Unassembled WGS sequence"/>
</dbReference>